<accession>A0A381YYC0</accession>
<feature type="non-terminal residue" evidence="2">
    <location>
        <position position="1"/>
    </location>
</feature>
<name>A0A381YYC0_9ZZZZ</name>
<feature type="transmembrane region" description="Helical" evidence="1">
    <location>
        <begin position="80"/>
        <end position="99"/>
    </location>
</feature>
<dbReference type="PANTHER" id="PTHR36927">
    <property type="entry name" value="BLR4337 PROTEIN"/>
    <property type="match status" value="1"/>
</dbReference>
<feature type="transmembrane region" description="Helical" evidence="1">
    <location>
        <begin position="12"/>
        <end position="32"/>
    </location>
</feature>
<gene>
    <name evidence="2" type="ORF">METZ01_LOCUS134910</name>
</gene>
<reference evidence="2" key="1">
    <citation type="submission" date="2018-05" db="EMBL/GenBank/DDBJ databases">
        <authorList>
            <person name="Lanie J.A."/>
            <person name="Ng W.-L."/>
            <person name="Kazmierczak K.M."/>
            <person name="Andrzejewski T.M."/>
            <person name="Davidsen T.M."/>
            <person name="Wayne K.J."/>
            <person name="Tettelin H."/>
            <person name="Glass J.I."/>
            <person name="Rusch D."/>
            <person name="Podicherti R."/>
            <person name="Tsui H.-C.T."/>
            <person name="Winkler M.E."/>
        </authorList>
    </citation>
    <scope>NUCLEOTIDE SEQUENCE</scope>
</reference>
<keyword evidence="1" id="KW-1133">Transmembrane helix</keyword>
<protein>
    <submittedName>
        <fullName evidence="2">Uncharacterized protein</fullName>
    </submittedName>
</protein>
<proteinExistence type="predicted"/>
<dbReference type="EMBL" id="UINC01019384">
    <property type="protein sequence ID" value="SVA82056.1"/>
    <property type="molecule type" value="Genomic_DNA"/>
</dbReference>
<keyword evidence="1" id="KW-0812">Transmembrane</keyword>
<evidence type="ECO:0000313" key="2">
    <source>
        <dbReference type="EMBL" id="SVA82056.1"/>
    </source>
</evidence>
<organism evidence="2">
    <name type="scientific">marine metagenome</name>
    <dbReference type="NCBI Taxonomy" id="408172"/>
    <lineage>
        <taxon>unclassified sequences</taxon>
        <taxon>metagenomes</taxon>
        <taxon>ecological metagenomes</taxon>
    </lineage>
</organism>
<dbReference type="AlphaFoldDB" id="A0A381YYC0"/>
<dbReference type="InterPro" id="IPR050623">
    <property type="entry name" value="Glucan_succinyl_AcylTrfase"/>
</dbReference>
<dbReference type="PANTHER" id="PTHR36927:SF1">
    <property type="entry name" value="MDO-LIKE PROTEIN"/>
    <property type="match status" value="1"/>
</dbReference>
<keyword evidence="1" id="KW-0472">Membrane</keyword>
<feature type="transmembrane region" description="Helical" evidence="1">
    <location>
        <begin position="52"/>
        <end position="68"/>
    </location>
</feature>
<sequence>GLGFTYEGGQWWVACLLQVVFVWGMSFGLIGLFRRVFATERRGVRYLSDASYWMYVVHLPLIMAAQWLVRDWSVPAIPKFVLVCAAVSALLLATYRAFVRYTPIGTMLNGPRTRHPPVGPTLSSG</sequence>
<evidence type="ECO:0000256" key="1">
    <source>
        <dbReference type="SAM" id="Phobius"/>
    </source>
</evidence>